<dbReference type="AlphaFoldDB" id="A0A8K0CLZ4"/>
<keyword evidence="3" id="KW-1185">Reference proteome</keyword>
<keyword evidence="1" id="KW-0193">Cuticle</keyword>
<sequence>MMWIINTYVIRQGITNRSKFSSRASRPEDLTEAEEKGTLIKTSEGKAVLKVNGTFSYNPTCDHIVIVRYTADENGYVPHVTQSFHRKLEKVDDKIVGLIAICPVAACLASLQGGCLGK</sequence>
<evidence type="ECO:0000313" key="3">
    <source>
        <dbReference type="Proteomes" id="UP000801492"/>
    </source>
</evidence>
<protein>
    <submittedName>
        <fullName evidence="2">Uncharacterized protein</fullName>
    </submittedName>
</protein>
<gene>
    <name evidence="2" type="ORF">ILUMI_19295</name>
</gene>
<proteinExistence type="predicted"/>
<name>A0A8K0CLZ4_IGNLU</name>
<dbReference type="InterPro" id="IPR000618">
    <property type="entry name" value="Insect_cuticle"/>
</dbReference>
<organism evidence="2 3">
    <name type="scientific">Ignelater luminosus</name>
    <name type="common">Cucubano</name>
    <name type="synonym">Pyrophorus luminosus</name>
    <dbReference type="NCBI Taxonomy" id="2038154"/>
    <lineage>
        <taxon>Eukaryota</taxon>
        <taxon>Metazoa</taxon>
        <taxon>Ecdysozoa</taxon>
        <taxon>Arthropoda</taxon>
        <taxon>Hexapoda</taxon>
        <taxon>Insecta</taxon>
        <taxon>Pterygota</taxon>
        <taxon>Neoptera</taxon>
        <taxon>Endopterygota</taxon>
        <taxon>Coleoptera</taxon>
        <taxon>Polyphaga</taxon>
        <taxon>Elateriformia</taxon>
        <taxon>Elateroidea</taxon>
        <taxon>Elateridae</taxon>
        <taxon>Agrypninae</taxon>
        <taxon>Pyrophorini</taxon>
        <taxon>Ignelater</taxon>
    </lineage>
</organism>
<dbReference type="GO" id="GO:0042302">
    <property type="term" value="F:structural constituent of cuticle"/>
    <property type="evidence" value="ECO:0007669"/>
    <property type="project" value="UniProtKB-UniRule"/>
</dbReference>
<accession>A0A8K0CLZ4</accession>
<dbReference type="EMBL" id="VTPC01086096">
    <property type="protein sequence ID" value="KAF2886878.1"/>
    <property type="molecule type" value="Genomic_DNA"/>
</dbReference>
<dbReference type="OrthoDB" id="6436213at2759"/>
<dbReference type="PROSITE" id="PS51155">
    <property type="entry name" value="CHIT_BIND_RR_2"/>
    <property type="match status" value="1"/>
</dbReference>
<dbReference type="Pfam" id="PF00379">
    <property type="entry name" value="Chitin_bind_4"/>
    <property type="match status" value="1"/>
</dbReference>
<dbReference type="Proteomes" id="UP000801492">
    <property type="component" value="Unassembled WGS sequence"/>
</dbReference>
<evidence type="ECO:0000313" key="2">
    <source>
        <dbReference type="EMBL" id="KAF2886878.1"/>
    </source>
</evidence>
<comment type="caution">
    <text evidence="2">The sequence shown here is derived from an EMBL/GenBank/DDBJ whole genome shotgun (WGS) entry which is preliminary data.</text>
</comment>
<evidence type="ECO:0000256" key="1">
    <source>
        <dbReference type="PROSITE-ProRule" id="PRU00497"/>
    </source>
</evidence>
<reference evidence="2" key="1">
    <citation type="submission" date="2019-08" db="EMBL/GenBank/DDBJ databases">
        <title>The genome of the North American firefly Photinus pyralis.</title>
        <authorList>
            <consortium name="Photinus pyralis genome working group"/>
            <person name="Fallon T.R."/>
            <person name="Sander Lower S.E."/>
            <person name="Weng J.-K."/>
        </authorList>
    </citation>
    <scope>NUCLEOTIDE SEQUENCE</scope>
    <source>
        <strain evidence="2">TRF0915ILg1</strain>
        <tissue evidence="2">Whole body</tissue>
    </source>
</reference>